<reference evidence="2 3" key="1">
    <citation type="submission" date="2013-08" db="EMBL/GenBank/DDBJ databases">
        <authorList>
            <person name="Weinstock G."/>
            <person name="Sodergren E."/>
            <person name="Wylie T."/>
            <person name="Fulton L."/>
            <person name="Fulton R."/>
            <person name="Fronick C."/>
            <person name="O'Laughlin M."/>
            <person name="Godfrey J."/>
            <person name="Miner T."/>
            <person name="Herter B."/>
            <person name="Appelbaum E."/>
            <person name="Cordes M."/>
            <person name="Lek S."/>
            <person name="Wollam A."/>
            <person name="Pepin K.H."/>
            <person name="Palsikar V.B."/>
            <person name="Mitreva M."/>
            <person name="Wilson R.K."/>
        </authorList>
    </citation>
    <scope>NUCLEOTIDE SEQUENCE [LARGE SCALE GENOMIC DNA]</scope>
    <source>
        <strain evidence="2 3">ATCC 14665</strain>
    </source>
</reference>
<dbReference type="Proteomes" id="UP000016605">
    <property type="component" value="Unassembled WGS sequence"/>
</dbReference>
<dbReference type="EMBL" id="AWVQ01000010">
    <property type="protein sequence ID" value="ERK73491.1"/>
    <property type="molecule type" value="Genomic_DNA"/>
</dbReference>
<comment type="caution">
    <text evidence="2">The sequence shown here is derived from an EMBL/GenBank/DDBJ whole genome shotgun (WGS) entry which is preliminary data.</text>
</comment>
<feature type="non-terminal residue" evidence="2">
    <location>
        <position position="1"/>
    </location>
</feature>
<dbReference type="HOGENOM" id="CLU_3091987_0_0_11"/>
<name>U2RXP3_LEIAQ</name>
<evidence type="ECO:0000313" key="3">
    <source>
        <dbReference type="Proteomes" id="UP000016605"/>
    </source>
</evidence>
<proteinExistence type="predicted"/>
<sequence length="52" mass="5216">ATALPTPLADGTDADDERPVTVPVAVDLVVRSSTAPPDPAHPALSAGSPNER</sequence>
<dbReference type="AlphaFoldDB" id="U2RXP3"/>
<gene>
    <name evidence="2" type="ORF">N136_00143</name>
</gene>
<feature type="region of interest" description="Disordered" evidence="1">
    <location>
        <begin position="31"/>
        <end position="52"/>
    </location>
</feature>
<evidence type="ECO:0000256" key="1">
    <source>
        <dbReference type="SAM" id="MobiDB-lite"/>
    </source>
</evidence>
<evidence type="ECO:0000313" key="2">
    <source>
        <dbReference type="EMBL" id="ERK73491.1"/>
    </source>
</evidence>
<organism evidence="2 3">
    <name type="scientific">Leifsonia aquatica ATCC 14665</name>
    <dbReference type="NCBI Taxonomy" id="1358026"/>
    <lineage>
        <taxon>Bacteria</taxon>
        <taxon>Bacillati</taxon>
        <taxon>Actinomycetota</taxon>
        <taxon>Actinomycetes</taxon>
        <taxon>Micrococcales</taxon>
        <taxon>Microbacteriaceae</taxon>
        <taxon>Leifsonia</taxon>
    </lineage>
</organism>
<accession>U2RXP3</accession>
<protein>
    <submittedName>
        <fullName evidence="2">Uncharacterized protein</fullName>
    </submittedName>
</protein>